<proteinExistence type="predicted"/>
<dbReference type="Pfam" id="PF06612">
    <property type="entry name" value="DUF1146"/>
    <property type="match status" value="1"/>
</dbReference>
<dbReference type="InterPro" id="IPR009526">
    <property type="entry name" value="DUF1146"/>
</dbReference>
<comment type="caution">
    <text evidence="2">The sequence shown here is derived from an EMBL/GenBank/DDBJ whole genome shotgun (WGS) entry which is preliminary data.</text>
</comment>
<keyword evidence="1" id="KW-0812">Transmembrane</keyword>
<organism evidence="2 3">
    <name type="scientific">Candidatus Fimiplasma intestinipullorum</name>
    <dbReference type="NCBI Taxonomy" id="2840825"/>
    <lineage>
        <taxon>Bacteria</taxon>
        <taxon>Bacillati</taxon>
        <taxon>Bacillota</taxon>
        <taxon>Clostridia</taxon>
        <taxon>Eubacteriales</taxon>
        <taxon>Candidatus Fimiplasma</taxon>
    </lineage>
</organism>
<dbReference type="AlphaFoldDB" id="A0A9D1L160"/>
<reference evidence="2" key="2">
    <citation type="journal article" date="2021" name="PeerJ">
        <title>Extensive microbial diversity within the chicken gut microbiome revealed by metagenomics and culture.</title>
        <authorList>
            <person name="Gilroy R."/>
            <person name="Ravi A."/>
            <person name="Getino M."/>
            <person name="Pursley I."/>
            <person name="Horton D.L."/>
            <person name="Alikhan N.F."/>
            <person name="Baker D."/>
            <person name="Gharbi K."/>
            <person name="Hall N."/>
            <person name="Watson M."/>
            <person name="Adriaenssens E.M."/>
            <person name="Foster-Nyarko E."/>
            <person name="Jarju S."/>
            <person name="Secka A."/>
            <person name="Antonio M."/>
            <person name="Oren A."/>
            <person name="Chaudhuri R.R."/>
            <person name="La Ragione R."/>
            <person name="Hildebrand F."/>
            <person name="Pallen M.J."/>
        </authorList>
    </citation>
    <scope>NUCLEOTIDE SEQUENCE</scope>
    <source>
        <strain evidence="2">CHK195-11698</strain>
    </source>
</reference>
<evidence type="ECO:0000256" key="1">
    <source>
        <dbReference type="SAM" id="Phobius"/>
    </source>
</evidence>
<feature type="transmembrane region" description="Helical" evidence="1">
    <location>
        <begin position="6"/>
        <end position="27"/>
    </location>
</feature>
<name>A0A9D1L160_9FIRM</name>
<dbReference type="EMBL" id="DVMJ01000052">
    <property type="protein sequence ID" value="HIU13632.1"/>
    <property type="molecule type" value="Genomic_DNA"/>
</dbReference>
<keyword evidence="1" id="KW-0472">Membrane</keyword>
<sequence length="67" mass="8021">MVYTLLKFILYMISLVCVIYGLSCIPFEKMIKKNHVRQFYVLYIIVVLSLTYLVAHFFLDFMTIRFG</sequence>
<gene>
    <name evidence="2" type="ORF">IAD15_06135</name>
</gene>
<keyword evidence="1" id="KW-1133">Transmembrane helix</keyword>
<protein>
    <submittedName>
        <fullName evidence="2">DUF1146 domain-containing protein</fullName>
    </submittedName>
</protein>
<dbReference type="Proteomes" id="UP000824175">
    <property type="component" value="Unassembled WGS sequence"/>
</dbReference>
<evidence type="ECO:0000313" key="3">
    <source>
        <dbReference type="Proteomes" id="UP000824175"/>
    </source>
</evidence>
<evidence type="ECO:0000313" key="2">
    <source>
        <dbReference type="EMBL" id="HIU13632.1"/>
    </source>
</evidence>
<reference evidence="2" key="1">
    <citation type="submission" date="2020-10" db="EMBL/GenBank/DDBJ databases">
        <authorList>
            <person name="Gilroy R."/>
        </authorList>
    </citation>
    <scope>NUCLEOTIDE SEQUENCE</scope>
    <source>
        <strain evidence="2">CHK195-11698</strain>
    </source>
</reference>
<feature type="transmembrane region" description="Helical" evidence="1">
    <location>
        <begin position="39"/>
        <end position="59"/>
    </location>
</feature>
<accession>A0A9D1L160</accession>